<dbReference type="AlphaFoldDB" id="A0A5B9DFX0"/>
<keyword evidence="2" id="KW-1185">Reference proteome</keyword>
<dbReference type="RefSeq" id="WP_147664568.1">
    <property type="nucleotide sequence ID" value="NZ_CP042905.2"/>
</dbReference>
<gene>
    <name evidence="1" type="ORF">DSAG12_03517</name>
</gene>
<evidence type="ECO:0000313" key="2">
    <source>
        <dbReference type="Proteomes" id="UP000321408"/>
    </source>
</evidence>
<dbReference type="GeneID" id="41331488"/>
<reference evidence="1 2" key="1">
    <citation type="journal article" date="2020" name="Nature">
        <title>Isolation of an archaeon at the prokaryote-eukaryote interface.</title>
        <authorList>
            <person name="Imachi H."/>
            <person name="Nobu M.K."/>
            <person name="Nakahara N."/>
            <person name="Morono Y."/>
            <person name="Ogawara M."/>
            <person name="Takaki Y."/>
            <person name="Takano Y."/>
            <person name="Uematsu K."/>
            <person name="Ikuta T."/>
            <person name="Ito M."/>
            <person name="Matsui Y."/>
            <person name="Miyazaki M."/>
            <person name="Murata K."/>
            <person name="Saito Y."/>
            <person name="Sakai S."/>
            <person name="Song C."/>
            <person name="Tasumi E."/>
            <person name="Yamanaka Y."/>
            <person name="Yamaguchi T."/>
            <person name="Kamagata Y."/>
            <person name="Tamaki H."/>
            <person name="Takai K."/>
        </authorList>
    </citation>
    <scope>NUCLEOTIDE SEQUENCE [LARGE SCALE GENOMIC DNA]</scope>
    <source>
        <strain evidence="1 2">MK-D1</strain>
    </source>
</reference>
<organism evidence="1 2">
    <name type="scientific">Promethearchaeum syntrophicum</name>
    <dbReference type="NCBI Taxonomy" id="2594042"/>
    <lineage>
        <taxon>Archaea</taxon>
        <taxon>Promethearchaeati</taxon>
        <taxon>Promethearchaeota</taxon>
        <taxon>Promethearchaeia</taxon>
        <taxon>Promethearchaeales</taxon>
        <taxon>Promethearchaeaceae</taxon>
        <taxon>Promethearchaeum</taxon>
    </lineage>
</organism>
<evidence type="ECO:0008006" key="3">
    <source>
        <dbReference type="Google" id="ProtNLM"/>
    </source>
</evidence>
<dbReference type="SMR" id="A0A5B9DFX0"/>
<accession>A0A5B9DFX0</accession>
<reference evidence="1 2" key="2">
    <citation type="journal article" date="2024" name="Int. J. Syst. Evol. Microbiol.">
        <title>Promethearchaeum syntrophicum gen. nov., sp. nov., an anaerobic, obligately syntrophic archaeon, the first isolate of the lineage 'Asgard' archaea, and proposal of the new archaeal phylum Promethearchaeota phyl. nov. and kingdom Promethearchaeati regn. nov.</title>
        <authorList>
            <person name="Imachi H."/>
            <person name="Nobu M.K."/>
            <person name="Kato S."/>
            <person name="Takaki Y."/>
            <person name="Miyazaki M."/>
            <person name="Miyata M."/>
            <person name="Ogawara M."/>
            <person name="Saito Y."/>
            <person name="Sakai S."/>
            <person name="Tahara Y.O."/>
            <person name="Takano Y."/>
            <person name="Tasumi E."/>
            <person name="Uematsu K."/>
            <person name="Yoshimura T."/>
            <person name="Itoh T."/>
            <person name="Ohkuma M."/>
            <person name="Takai K."/>
        </authorList>
    </citation>
    <scope>NUCLEOTIDE SEQUENCE [LARGE SCALE GENOMIC DNA]</scope>
    <source>
        <strain evidence="1 2">MK-D1</strain>
    </source>
</reference>
<proteinExistence type="predicted"/>
<protein>
    <recommendedName>
        <fullName evidence="3">Tetratricopeptide repeat protein</fullName>
    </recommendedName>
</protein>
<evidence type="ECO:0000313" key="1">
    <source>
        <dbReference type="EMBL" id="QEE17680.1"/>
    </source>
</evidence>
<dbReference type="EMBL" id="CP042905">
    <property type="protein sequence ID" value="QEE17680.1"/>
    <property type="molecule type" value="Genomic_DNA"/>
</dbReference>
<sequence length="247" mass="28562">MTSNEQRFNNYVTDAMAIYNRATEAKSSKNIIRLANKTLKTIEEAINLAPIIKAKEKIPYLNEFVTLSHALIAEAHYNNKDLKSAIESFTIAQKTNKNTLGNQETNIRECYILSKLMAIGVLQENWRIADKFAQKIYISAKKLENTVKSLLYLIKIKDVFIESKNLDFINKSYTEMIKICKKKEFLKENPKKVAEVFSDYAKYLNLVLKKQKTAINYYSKAVDIYEGLNLKKEALIITEKIEKIKKK</sequence>
<dbReference type="Proteomes" id="UP000321408">
    <property type="component" value="Chromosome"/>
</dbReference>
<name>A0A5B9DFX0_9ARCH</name>
<dbReference type="KEGG" id="psyt:DSAG12_03517"/>